<protein>
    <submittedName>
        <fullName evidence="1">Uncharacterized protein</fullName>
    </submittedName>
</protein>
<accession>A0ACC2VP79</accession>
<name>A0ACC2VP79_9TREE</name>
<evidence type="ECO:0000313" key="1">
    <source>
        <dbReference type="EMBL" id="KAJ9100436.1"/>
    </source>
</evidence>
<dbReference type="EMBL" id="JASBWR010000063">
    <property type="protein sequence ID" value="KAJ9100436.1"/>
    <property type="molecule type" value="Genomic_DNA"/>
</dbReference>
<comment type="caution">
    <text evidence="1">The sequence shown here is derived from an EMBL/GenBank/DDBJ whole genome shotgun (WGS) entry which is preliminary data.</text>
</comment>
<sequence>MDDAWVNSQRKTMTRWINSVIQGESVAPITNLEQDLSDGLVLYALVNNMLKTSNSDYSGTTLTPLYKAPKFKLQKVENVADVLEFLRVALQVNVCNISAENIVDKNSKLVLGFVWSLYMYSSTSTLSKAHEDCNTFHKIKKILLDWVNSIIIKKDLRISNFDRDWSIQENRPDLILWAILDHYNPENKPYRSEKKIQNLQAALDRANELGINLSDIDDYLVLVCDEQCIVTTMLEWFKYFEIEKAAPTRVLDKFIEQIVDAVALKRQYESDLKLYFGKIERISAGMKSNLDVIESDSLTDTCELLHRCCTFFDIIVMAESDEDLVHTMDALQCILQMVESSYTSLLDAFEDFETYGKSMKPQIVDEEYEKLTSRLQLLQEKLQQLGTYYEPSDVSNPLKLLVKLSEVADMETKFVEKSEVVVKGLLQVKFPNQRADQEGCSEWRRNTIKSCLAKFQSFDKIRNNLQDFLGRFDKTFPLEKIRRGFAMPKPDAEVCDDIDYFELQMETSVTTEVKLFDAILNKVSEDISVDLITSFLNLIPLETKKFERSESDFTLNYPLDESDDSNSVFDEVQRSLGSQLAGPQRVYDIKQFLYRIRNGFQV</sequence>
<keyword evidence="2" id="KW-1185">Reference proteome</keyword>
<proteinExistence type="predicted"/>
<organism evidence="1 2">
    <name type="scientific">Naganishia cerealis</name>
    <dbReference type="NCBI Taxonomy" id="610337"/>
    <lineage>
        <taxon>Eukaryota</taxon>
        <taxon>Fungi</taxon>
        <taxon>Dikarya</taxon>
        <taxon>Basidiomycota</taxon>
        <taxon>Agaricomycotina</taxon>
        <taxon>Tremellomycetes</taxon>
        <taxon>Filobasidiales</taxon>
        <taxon>Filobasidiaceae</taxon>
        <taxon>Naganishia</taxon>
    </lineage>
</organism>
<dbReference type="Proteomes" id="UP001241377">
    <property type="component" value="Unassembled WGS sequence"/>
</dbReference>
<evidence type="ECO:0000313" key="2">
    <source>
        <dbReference type="Proteomes" id="UP001241377"/>
    </source>
</evidence>
<gene>
    <name evidence="1" type="ORF">QFC19_005578</name>
</gene>
<reference evidence="1" key="1">
    <citation type="submission" date="2023-04" db="EMBL/GenBank/DDBJ databases">
        <title>Draft Genome sequencing of Naganishia species isolated from polar environments using Oxford Nanopore Technology.</title>
        <authorList>
            <person name="Leo P."/>
            <person name="Venkateswaran K."/>
        </authorList>
    </citation>
    <scope>NUCLEOTIDE SEQUENCE</scope>
    <source>
        <strain evidence="1">MNA-CCFEE 5261</strain>
    </source>
</reference>